<dbReference type="RefSeq" id="WP_069458711.1">
    <property type="nucleotide sequence ID" value="NZ_CP034909.1"/>
</dbReference>
<comment type="caution">
    <text evidence="1">The sequence shown here is derived from an EMBL/GenBank/DDBJ whole genome shotgun (WGS) entry which is preliminary data.</text>
</comment>
<proteinExistence type="predicted"/>
<dbReference type="EMBL" id="LYBW01000057">
    <property type="protein sequence ID" value="ODR90832.1"/>
    <property type="molecule type" value="Genomic_DNA"/>
</dbReference>
<gene>
    <name evidence="1" type="ORF">A8M32_12395</name>
</gene>
<dbReference type="OrthoDB" id="8417870at2"/>
<reference evidence="2" key="1">
    <citation type="submission" date="2016-05" db="EMBL/GenBank/DDBJ databases">
        <authorList>
            <person name="Li Y."/>
        </authorList>
    </citation>
    <scope>NUCLEOTIDE SEQUENCE [LARGE SCALE GENOMIC DNA]</scope>
    <source>
        <strain evidence="2">YIC4027</strain>
    </source>
</reference>
<dbReference type="Proteomes" id="UP000094342">
    <property type="component" value="Unassembled WGS sequence"/>
</dbReference>
<organism evidence="1 2">
    <name type="scientific">Sinorhizobium alkalisoli</name>
    <dbReference type="NCBI Taxonomy" id="1752398"/>
    <lineage>
        <taxon>Bacteria</taxon>
        <taxon>Pseudomonadati</taxon>
        <taxon>Pseudomonadota</taxon>
        <taxon>Alphaproteobacteria</taxon>
        <taxon>Hyphomicrobiales</taxon>
        <taxon>Rhizobiaceae</taxon>
        <taxon>Sinorhizobium/Ensifer group</taxon>
        <taxon>Sinorhizobium</taxon>
    </lineage>
</organism>
<dbReference type="STRING" id="1752398.A8M32_12395"/>
<keyword evidence="2" id="KW-1185">Reference proteome</keyword>
<dbReference type="AlphaFoldDB" id="A0A1E3VB69"/>
<name>A0A1E3VB69_9HYPH</name>
<sequence>MFLLRAVHATKVLVLAVSLAMPVGLPATAGDGLAQVQTRVRHNQFKHRPLHHAFRKPHDRHRFLAGKRRQRSVTTSIGFSSIGSRDLFSVDTKTRHIRLKDRRHRFSRRDRKALPRVIVIGGYAPLSYGSHVGYDSYDSYEVPSVIPGIGTYAGNLSAYRDEGNGIYFSRASSYGYIAENGFYPQAPGKRAKIIVVTPGTNASACSFESGVCVVRP</sequence>
<evidence type="ECO:0000313" key="2">
    <source>
        <dbReference type="Proteomes" id="UP000094342"/>
    </source>
</evidence>
<protein>
    <submittedName>
        <fullName evidence="1">Uncharacterized protein</fullName>
    </submittedName>
</protein>
<evidence type="ECO:0000313" key="1">
    <source>
        <dbReference type="EMBL" id="ODR90832.1"/>
    </source>
</evidence>
<accession>A0A1E3VB69</accession>